<dbReference type="GO" id="GO:0003824">
    <property type="term" value="F:catalytic activity"/>
    <property type="evidence" value="ECO:0007669"/>
    <property type="project" value="UniProtKB-ARBA"/>
</dbReference>
<feature type="domain" description="Alpha-L-rhamnosidase six-hairpin glycosidase" evidence="1">
    <location>
        <begin position="374"/>
        <end position="589"/>
    </location>
</feature>
<evidence type="ECO:0000313" key="2">
    <source>
        <dbReference type="EMBL" id="ETS73151.1"/>
    </source>
</evidence>
<dbReference type="InterPro" id="IPR035396">
    <property type="entry name" value="Bac_rhamnosid6H"/>
</dbReference>
<dbReference type="Proteomes" id="UP000030651">
    <property type="component" value="Unassembled WGS sequence"/>
</dbReference>
<dbReference type="Gene3D" id="2.60.120.260">
    <property type="entry name" value="Galactose-binding domain-like"/>
    <property type="match status" value="1"/>
</dbReference>
<accession>W3WK12</accession>
<dbReference type="GeneID" id="19280109"/>
<proteinExistence type="predicted"/>
<sequence>MASSEEQSTINELQANWVWVPDWVDSSTANTAGRIVNFTRDFSLPSAPEKALLYFSADTRYKLFVNGVRVAVGPARGHGTIWYYDTLDISSHLKHGDNQITFVVLRYFAASRAAMPFVRTSFPGLTVVGEAKAGQSQVSLSSREGWRAQVDDSILFPTGLIDDVFLHINERTAQTAPSPWISPKLYGFKTLNGELAPWRLRSRTIPRPEETSVAVNTIRSCDSSNSVDDWKAVLSHGQPLTLSSDSKHVLELQADVHSTAFISWSFRADNSSSVQIKTTYSEGYECDPRSYPFFRTKDDRLQKDDHHLIGPFDEISLDIGPGKMVKYEPFWFRTFRVIRLEITVGAGPVEFLSFDAKQTNYPIQPKAAWKEPGDAHSESIWDVSIRTLRNCMFDGYSDCPFYEQLQYSGDSRSVGLFHYLLSGDDRLMRQAITNFAASVTPEGLTQSRFPSHVPQIIAGFSLYWVLQVCDHHLFFGDTPYTRSFLPRIDGVFEFFHSHIDSLGLVSGLPEDVWQYVDWVTTWGATEDHPDKGVPTSGRKTNRHTYFSLLYAYVLKQAAQLVRDVGRPGYAQEYESRAEAVVEAVRAHCYDGAFFTDSTIDARDDSAYSEHCQVFAVLSGAAQPHDQTRILTQSYANPRFSKCSYVMKFYALRAFALAGDDAYESLWTTVWDPWRQMLANNLTTWEEDDVRQRSDCHAWGSVPIYEYCTELAGIRPIAAGASKIMFKPRLHLSNSIVANVAIGKANVANISWTADDDGKKHVRLKLQRAVEVVSKLPGGEEQEHGTVDQLELDF</sequence>
<protein>
    <recommendedName>
        <fullName evidence="1">Alpha-L-rhamnosidase six-hairpin glycosidase domain-containing protein</fullName>
    </recommendedName>
</protein>
<gene>
    <name evidence="2" type="ORF">PFICI_15096</name>
</gene>
<dbReference type="InterPro" id="IPR008928">
    <property type="entry name" value="6-hairpin_glycosidase_sf"/>
</dbReference>
<dbReference type="Gene3D" id="2.60.420.10">
    <property type="entry name" value="Maltose phosphorylase, domain 3"/>
    <property type="match status" value="1"/>
</dbReference>
<dbReference type="InterPro" id="IPR012341">
    <property type="entry name" value="6hp_glycosidase-like_sf"/>
</dbReference>
<dbReference type="eggNOG" id="ENOG502QVPG">
    <property type="taxonomic scope" value="Eukaryota"/>
</dbReference>
<dbReference type="PANTHER" id="PTHR34987:SF2">
    <property type="entry name" value="B, PUTATIVE (AFU_ORTHOLOGUE AFUA_7G05040)-RELATED"/>
    <property type="match status" value="1"/>
</dbReference>
<dbReference type="STRING" id="1229662.W3WK12"/>
<evidence type="ECO:0000313" key="3">
    <source>
        <dbReference type="Proteomes" id="UP000030651"/>
    </source>
</evidence>
<dbReference type="SUPFAM" id="SSF48208">
    <property type="entry name" value="Six-hairpin glycosidases"/>
    <property type="match status" value="1"/>
</dbReference>
<evidence type="ECO:0000259" key="1">
    <source>
        <dbReference type="Pfam" id="PF17389"/>
    </source>
</evidence>
<dbReference type="Gene3D" id="1.50.10.10">
    <property type="match status" value="1"/>
</dbReference>
<dbReference type="InterPro" id="IPR008979">
    <property type="entry name" value="Galactose-bd-like_sf"/>
</dbReference>
<dbReference type="AlphaFoldDB" id="W3WK12"/>
<dbReference type="KEGG" id="pfy:PFICI_15096"/>
<keyword evidence="3" id="KW-1185">Reference proteome</keyword>
<dbReference type="OrthoDB" id="6503935at2759"/>
<dbReference type="OMA" id="NYPMAVK"/>
<reference evidence="3" key="1">
    <citation type="journal article" date="2015" name="BMC Genomics">
        <title>Genomic and transcriptomic analysis of the endophytic fungus Pestalotiopsis fici reveals its lifestyle and high potential for synthesis of natural products.</title>
        <authorList>
            <person name="Wang X."/>
            <person name="Zhang X."/>
            <person name="Liu L."/>
            <person name="Xiang M."/>
            <person name="Wang W."/>
            <person name="Sun X."/>
            <person name="Che Y."/>
            <person name="Guo L."/>
            <person name="Liu G."/>
            <person name="Guo L."/>
            <person name="Wang C."/>
            <person name="Yin W.B."/>
            <person name="Stadler M."/>
            <person name="Zhang X."/>
            <person name="Liu X."/>
        </authorList>
    </citation>
    <scope>NUCLEOTIDE SEQUENCE [LARGE SCALE GENOMIC DNA]</scope>
    <source>
        <strain evidence="3">W106-1 / CGMCC3.15140</strain>
    </source>
</reference>
<dbReference type="Pfam" id="PF17389">
    <property type="entry name" value="Bac_rhamnosid6H"/>
    <property type="match status" value="1"/>
</dbReference>
<dbReference type="RefSeq" id="XP_007841868.1">
    <property type="nucleotide sequence ID" value="XM_007843677.1"/>
</dbReference>
<dbReference type="SUPFAM" id="SSF49785">
    <property type="entry name" value="Galactose-binding domain-like"/>
    <property type="match status" value="1"/>
</dbReference>
<dbReference type="EMBL" id="KI912123">
    <property type="protein sequence ID" value="ETS73151.1"/>
    <property type="molecule type" value="Genomic_DNA"/>
</dbReference>
<dbReference type="HOGENOM" id="CLU_009782_0_1_1"/>
<dbReference type="InParanoid" id="W3WK12"/>
<dbReference type="GO" id="GO:0005975">
    <property type="term" value="P:carbohydrate metabolic process"/>
    <property type="evidence" value="ECO:0007669"/>
    <property type="project" value="InterPro"/>
</dbReference>
<organism evidence="2 3">
    <name type="scientific">Pestalotiopsis fici (strain W106-1 / CGMCC3.15140)</name>
    <dbReference type="NCBI Taxonomy" id="1229662"/>
    <lineage>
        <taxon>Eukaryota</taxon>
        <taxon>Fungi</taxon>
        <taxon>Dikarya</taxon>
        <taxon>Ascomycota</taxon>
        <taxon>Pezizomycotina</taxon>
        <taxon>Sordariomycetes</taxon>
        <taxon>Xylariomycetidae</taxon>
        <taxon>Amphisphaeriales</taxon>
        <taxon>Sporocadaceae</taxon>
        <taxon>Pestalotiopsis</taxon>
    </lineage>
</organism>
<name>W3WK12_PESFW</name>
<dbReference type="PANTHER" id="PTHR34987">
    <property type="entry name" value="C, PUTATIVE (AFU_ORTHOLOGUE AFUA_3G02880)-RELATED"/>
    <property type="match status" value="1"/>
</dbReference>